<name>A0A381RA55_9ZZZZ</name>
<dbReference type="GO" id="GO:0019752">
    <property type="term" value="P:carboxylic acid metabolic process"/>
    <property type="evidence" value="ECO:0007669"/>
    <property type="project" value="InterPro"/>
</dbReference>
<comment type="cofactor">
    <cofactor evidence="1">
        <name>pyridoxal 5'-phosphate</name>
        <dbReference type="ChEBI" id="CHEBI:597326"/>
    </cofactor>
</comment>
<evidence type="ECO:0000313" key="6">
    <source>
        <dbReference type="EMBL" id="SUZ88635.1"/>
    </source>
</evidence>
<sequence>MKPKMKETIMSKENSLHMTPAEFRETGYAVIDWIADYYENVDSYPVLSQVQPGAIRSSLPNDPPAIGESMETIMHDINQLILPGITHWQSPNFFGYFPCNSSGPAILADLLSSGLGINGMLWATSPACTELETHVLDWLSDMLDLPGHFKSTGTGGGVIQDTASSSSLCALIAARERATKGKSNEIGCRDKMTVYASNQAHSSIEKAVMVSGLGRKNMRLINVDESFAMKPDSLQGKIEQDIKDGYIPVYVCATVGTTSSTAFDPLKEIGAICSRYNIWLHVDAAMAGTAALCPEYRFIQEGLELADSYTFNPHKWMLTNFDCSCFYVADRNELINSLSVLPEYLKNQATQSGAVFDYRDWHIPLGRRFRSLKLWSVIRYYGVEGLRKYIRRHVALGQEFAGWVEANDRFQLMAPAPLNLVCFRYRASDKFNELLLADLNSSGDLYLTHTKLSGKYTLRLCIGQAHTTGKHVRQAWEMITEAAEKLEATI</sequence>
<dbReference type="CDD" id="cd06450">
    <property type="entry name" value="DOPA_deC_like"/>
    <property type="match status" value="1"/>
</dbReference>
<dbReference type="EMBL" id="UINC01001781">
    <property type="protein sequence ID" value="SUZ88635.1"/>
    <property type="molecule type" value="Genomic_DNA"/>
</dbReference>
<evidence type="ECO:0000256" key="1">
    <source>
        <dbReference type="ARBA" id="ARBA00001933"/>
    </source>
</evidence>
<dbReference type="AlphaFoldDB" id="A0A381RA55"/>
<evidence type="ECO:0008006" key="7">
    <source>
        <dbReference type="Google" id="ProtNLM"/>
    </source>
</evidence>
<dbReference type="GO" id="GO:0030170">
    <property type="term" value="F:pyridoxal phosphate binding"/>
    <property type="evidence" value="ECO:0007669"/>
    <property type="project" value="InterPro"/>
</dbReference>
<dbReference type="InterPro" id="IPR002129">
    <property type="entry name" value="PyrdxlP-dep_de-COase"/>
</dbReference>
<comment type="similarity">
    <text evidence="2">Belongs to the group II decarboxylase family.</text>
</comment>
<dbReference type="PRINTS" id="PR00800">
    <property type="entry name" value="YHDCRBOXLASE"/>
</dbReference>
<dbReference type="InterPro" id="IPR010977">
    <property type="entry name" value="Aromatic_deC"/>
</dbReference>
<dbReference type="GO" id="GO:0006520">
    <property type="term" value="P:amino acid metabolic process"/>
    <property type="evidence" value="ECO:0007669"/>
    <property type="project" value="InterPro"/>
</dbReference>
<accession>A0A381RA55</accession>
<dbReference type="GO" id="GO:0016831">
    <property type="term" value="F:carboxy-lyase activity"/>
    <property type="evidence" value="ECO:0007669"/>
    <property type="project" value="UniProtKB-KW"/>
</dbReference>
<dbReference type="Pfam" id="PF00282">
    <property type="entry name" value="Pyridoxal_deC"/>
    <property type="match status" value="1"/>
</dbReference>
<dbReference type="InterPro" id="IPR015424">
    <property type="entry name" value="PyrdxlP-dep_Trfase"/>
</dbReference>
<dbReference type="FunFam" id="3.40.640.10:FF:000025">
    <property type="entry name" value="Histidine decarboxylase"/>
    <property type="match status" value="1"/>
</dbReference>
<evidence type="ECO:0000256" key="4">
    <source>
        <dbReference type="ARBA" id="ARBA00022898"/>
    </source>
</evidence>
<organism evidence="6">
    <name type="scientific">marine metagenome</name>
    <dbReference type="NCBI Taxonomy" id="408172"/>
    <lineage>
        <taxon>unclassified sequences</taxon>
        <taxon>metagenomes</taxon>
        <taxon>ecological metagenomes</taxon>
    </lineage>
</organism>
<dbReference type="Gene3D" id="3.40.640.10">
    <property type="entry name" value="Type I PLP-dependent aspartate aminotransferase-like (Major domain)"/>
    <property type="match status" value="1"/>
</dbReference>
<evidence type="ECO:0000256" key="3">
    <source>
        <dbReference type="ARBA" id="ARBA00022793"/>
    </source>
</evidence>
<evidence type="ECO:0000256" key="2">
    <source>
        <dbReference type="ARBA" id="ARBA00009533"/>
    </source>
</evidence>
<dbReference type="InterPro" id="IPR015421">
    <property type="entry name" value="PyrdxlP-dep_Trfase_major"/>
</dbReference>
<dbReference type="GO" id="GO:0005737">
    <property type="term" value="C:cytoplasm"/>
    <property type="evidence" value="ECO:0007669"/>
    <property type="project" value="TreeGrafter"/>
</dbReference>
<reference evidence="6" key="1">
    <citation type="submission" date="2018-05" db="EMBL/GenBank/DDBJ databases">
        <authorList>
            <person name="Lanie J.A."/>
            <person name="Ng W.-L."/>
            <person name="Kazmierczak K.M."/>
            <person name="Andrzejewski T.M."/>
            <person name="Davidsen T.M."/>
            <person name="Wayne K.J."/>
            <person name="Tettelin H."/>
            <person name="Glass J.I."/>
            <person name="Rusch D."/>
            <person name="Podicherti R."/>
            <person name="Tsui H.-C.T."/>
            <person name="Winkler M.E."/>
        </authorList>
    </citation>
    <scope>NUCLEOTIDE SEQUENCE</scope>
</reference>
<keyword evidence="4" id="KW-0663">Pyridoxal phosphate</keyword>
<keyword evidence="3" id="KW-0210">Decarboxylase</keyword>
<dbReference type="PANTHER" id="PTHR11999:SF70">
    <property type="entry name" value="MIP05841P"/>
    <property type="match status" value="1"/>
</dbReference>
<protein>
    <recommendedName>
        <fullName evidence="7">Aromatic-L-amino-acid decarboxylase</fullName>
    </recommendedName>
</protein>
<dbReference type="InterPro" id="IPR015422">
    <property type="entry name" value="PyrdxlP-dep_Trfase_small"/>
</dbReference>
<proteinExistence type="inferred from homology"/>
<keyword evidence="5" id="KW-0456">Lyase</keyword>
<dbReference type="Gene3D" id="3.90.1150.10">
    <property type="entry name" value="Aspartate Aminotransferase, domain 1"/>
    <property type="match status" value="1"/>
</dbReference>
<gene>
    <name evidence="6" type="ORF">METZ01_LOCUS41489</name>
</gene>
<evidence type="ECO:0000256" key="5">
    <source>
        <dbReference type="ARBA" id="ARBA00023239"/>
    </source>
</evidence>
<dbReference type="PANTHER" id="PTHR11999">
    <property type="entry name" value="GROUP II PYRIDOXAL-5-PHOSPHATE DECARBOXYLASE"/>
    <property type="match status" value="1"/>
</dbReference>
<dbReference type="Gene3D" id="1.20.1340.10">
    <property type="entry name" value="dopa decarboxylase, N-terminal domain"/>
    <property type="match status" value="1"/>
</dbReference>
<dbReference type="SUPFAM" id="SSF53383">
    <property type="entry name" value="PLP-dependent transferases"/>
    <property type="match status" value="1"/>
</dbReference>